<evidence type="ECO:0000256" key="5">
    <source>
        <dbReference type="ARBA" id="ARBA00022729"/>
    </source>
</evidence>
<keyword evidence="10" id="KW-1185">Reference proteome</keyword>
<dbReference type="Gene3D" id="2.115.10.20">
    <property type="entry name" value="Glycosyl hydrolase domain, family 43"/>
    <property type="match status" value="1"/>
</dbReference>
<keyword evidence="5 8" id="KW-0732">Signal</keyword>
<comment type="caution">
    <text evidence="9">The sequence shown here is derived from an EMBL/GenBank/DDBJ whole genome shotgun (WGS) entry which is preliminary data.</text>
</comment>
<name>A0A5C5X4X3_9PLAN</name>
<evidence type="ECO:0000256" key="2">
    <source>
        <dbReference type="ARBA" id="ARBA00004613"/>
    </source>
</evidence>
<evidence type="ECO:0000256" key="6">
    <source>
        <dbReference type="ARBA" id="ARBA00022801"/>
    </source>
</evidence>
<evidence type="ECO:0000256" key="7">
    <source>
        <dbReference type="ARBA" id="ARBA00023295"/>
    </source>
</evidence>
<evidence type="ECO:0000256" key="4">
    <source>
        <dbReference type="ARBA" id="ARBA00022525"/>
    </source>
</evidence>
<protein>
    <recommendedName>
        <fullName evidence="3">non-reducing end alpha-L-arabinofuranosidase</fullName>
        <ecNumber evidence="3">3.2.1.55</ecNumber>
    </recommendedName>
</protein>
<evidence type="ECO:0000313" key="9">
    <source>
        <dbReference type="EMBL" id="TWT57371.1"/>
    </source>
</evidence>
<dbReference type="SUPFAM" id="SSF75005">
    <property type="entry name" value="Arabinanase/levansucrase/invertase"/>
    <property type="match status" value="1"/>
</dbReference>
<dbReference type="GO" id="GO:0046373">
    <property type="term" value="P:L-arabinose metabolic process"/>
    <property type="evidence" value="ECO:0007669"/>
    <property type="project" value="InterPro"/>
</dbReference>
<dbReference type="EC" id="3.2.1.55" evidence="3"/>
<comment type="catalytic activity">
    <reaction evidence="1">
        <text>Hydrolysis of terminal non-reducing alpha-L-arabinofuranoside residues in alpha-L-arabinosides.</text>
        <dbReference type="EC" id="3.2.1.55"/>
    </reaction>
</comment>
<dbReference type="GO" id="GO:0005576">
    <property type="term" value="C:extracellular region"/>
    <property type="evidence" value="ECO:0007669"/>
    <property type="project" value="UniProtKB-SubCell"/>
</dbReference>
<feature type="signal peptide" evidence="8">
    <location>
        <begin position="1"/>
        <end position="26"/>
    </location>
</feature>
<dbReference type="GO" id="GO:0046556">
    <property type="term" value="F:alpha-L-arabinofuranosidase activity"/>
    <property type="evidence" value="ECO:0007669"/>
    <property type="project" value="UniProtKB-EC"/>
</dbReference>
<gene>
    <name evidence="9" type="primary">xynC</name>
    <name evidence="9" type="ORF">KOR42_07310</name>
</gene>
<organism evidence="9 10">
    <name type="scientific">Thalassoglobus neptunius</name>
    <dbReference type="NCBI Taxonomy" id="1938619"/>
    <lineage>
        <taxon>Bacteria</taxon>
        <taxon>Pseudomonadati</taxon>
        <taxon>Planctomycetota</taxon>
        <taxon>Planctomycetia</taxon>
        <taxon>Planctomycetales</taxon>
        <taxon>Planctomycetaceae</taxon>
        <taxon>Thalassoglobus</taxon>
    </lineage>
</organism>
<dbReference type="Pfam" id="PF03664">
    <property type="entry name" value="Glyco_hydro_62"/>
    <property type="match status" value="1"/>
</dbReference>
<dbReference type="AlphaFoldDB" id="A0A5C5X4X3"/>
<evidence type="ECO:0000256" key="1">
    <source>
        <dbReference type="ARBA" id="ARBA00001462"/>
    </source>
</evidence>
<keyword evidence="6 9" id="KW-0378">Hydrolase</keyword>
<dbReference type="InterPro" id="IPR005193">
    <property type="entry name" value="GH62_arabinosidase"/>
</dbReference>
<evidence type="ECO:0000313" key="10">
    <source>
        <dbReference type="Proteomes" id="UP000317243"/>
    </source>
</evidence>
<dbReference type="Proteomes" id="UP000317243">
    <property type="component" value="Unassembled WGS sequence"/>
</dbReference>
<dbReference type="PANTHER" id="PTHR40631:SF2">
    <property type="entry name" value="ALPHA-L-ARABINOFURANOSIDASE"/>
    <property type="match status" value="1"/>
</dbReference>
<evidence type="ECO:0000256" key="3">
    <source>
        <dbReference type="ARBA" id="ARBA00012670"/>
    </source>
</evidence>
<keyword evidence="7 9" id="KW-0326">Glycosidase</keyword>
<accession>A0A5C5X4X3</accession>
<dbReference type="PANTHER" id="PTHR40631">
    <property type="entry name" value="ALPHA-L-ARABINOFURANOSIDASE AXHA-2-RELATED"/>
    <property type="match status" value="1"/>
</dbReference>
<comment type="subcellular location">
    <subcellularLocation>
        <location evidence="2">Secreted</location>
    </subcellularLocation>
</comment>
<dbReference type="InterPro" id="IPR023296">
    <property type="entry name" value="Glyco_hydro_beta-prop_sf"/>
</dbReference>
<keyword evidence="4" id="KW-0964">Secreted</keyword>
<reference evidence="9 10" key="1">
    <citation type="submission" date="2019-02" db="EMBL/GenBank/DDBJ databases">
        <title>Deep-cultivation of Planctomycetes and their phenomic and genomic characterization uncovers novel biology.</title>
        <authorList>
            <person name="Wiegand S."/>
            <person name="Jogler M."/>
            <person name="Boedeker C."/>
            <person name="Pinto D."/>
            <person name="Vollmers J."/>
            <person name="Rivas-Marin E."/>
            <person name="Kohn T."/>
            <person name="Peeters S.H."/>
            <person name="Heuer A."/>
            <person name="Rast P."/>
            <person name="Oberbeckmann S."/>
            <person name="Bunk B."/>
            <person name="Jeske O."/>
            <person name="Meyerdierks A."/>
            <person name="Storesund J.E."/>
            <person name="Kallscheuer N."/>
            <person name="Luecker S."/>
            <person name="Lage O.M."/>
            <person name="Pohl T."/>
            <person name="Merkel B.J."/>
            <person name="Hornburger P."/>
            <person name="Mueller R.-W."/>
            <person name="Bruemmer F."/>
            <person name="Labrenz M."/>
            <person name="Spormann A.M."/>
            <person name="Op Den Camp H."/>
            <person name="Overmann J."/>
            <person name="Amann R."/>
            <person name="Jetten M.S.M."/>
            <person name="Mascher T."/>
            <person name="Medema M.H."/>
            <person name="Devos D.P."/>
            <person name="Kaster A.-K."/>
            <person name="Ovreas L."/>
            <person name="Rohde M."/>
            <person name="Galperin M.Y."/>
            <person name="Jogler C."/>
        </authorList>
    </citation>
    <scope>NUCLEOTIDE SEQUENCE [LARGE SCALE GENOMIC DNA]</scope>
    <source>
        <strain evidence="9 10">KOR42</strain>
    </source>
</reference>
<sequence length="355" mass="40709" precursor="true">MKSKPRSQRICQMFLLFIGLSFSASAISVSQSVAEEFNPSKLTPKSWVYTKPLVTPEDREVEPSRAQKDPTVVYHDGAWHLFMTVKLPGRSAIEYCSFSDWEEADTAERTLLDVSDSNYFCAAQVFYFRPHKLWYLIYQDANPSGKKMRVAYSTTQDISDPHSWTKSKAALDGGTDDPRQVGGLDYWVICDDTHAYLFFTSLNGKMWRMKTSLEEFPNGFDDCQLALEAEIFEASHTYRIDGTTQFLTLIEQKGRRYFKAYLADRLDGDWTPLADSADHPFASWKNIRPAEGVTAWTDNVSHGELVRLTNDETLTIDPNKLQFVFQGMFEKDKHLKGYGDFNWKIGILTPDTDRR</sequence>
<feature type="chain" id="PRO_5022777421" description="non-reducing end alpha-L-arabinofuranosidase" evidence="8">
    <location>
        <begin position="27"/>
        <end position="355"/>
    </location>
</feature>
<dbReference type="EMBL" id="SIHI01000001">
    <property type="protein sequence ID" value="TWT57371.1"/>
    <property type="molecule type" value="Genomic_DNA"/>
</dbReference>
<proteinExistence type="predicted"/>
<evidence type="ECO:0000256" key="8">
    <source>
        <dbReference type="SAM" id="SignalP"/>
    </source>
</evidence>